<comment type="caution">
    <text evidence="4">The sequence shown here is derived from an EMBL/GenBank/DDBJ whole genome shotgun (WGS) entry which is preliminary data.</text>
</comment>
<reference evidence="4" key="1">
    <citation type="submission" date="2021-05" db="EMBL/GenBank/DDBJ databases">
        <title>A free-living protist that lacks canonical eukaryotic 1 DNA replication and segregation systems.</title>
        <authorList>
            <person name="Salas-Leiva D.E."/>
            <person name="Tromer E.C."/>
            <person name="Curtis B.A."/>
            <person name="Jerlstrom-Hultqvist J."/>
            <person name="Kolisko M."/>
            <person name="Yi Z."/>
            <person name="Salas-Leiva J.S."/>
            <person name="Gallot-Lavallee L."/>
            <person name="Kops G.J.P.L."/>
            <person name="Archibald J.M."/>
            <person name="Simpson A.G.B."/>
            <person name="Roger A.J."/>
        </authorList>
    </citation>
    <scope>NUCLEOTIDE SEQUENCE</scope>
    <source>
        <strain evidence="4">BICM</strain>
    </source>
</reference>
<dbReference type="Pfam" id="PF17863">
    <property type="entry name" value="AAA_lid_2"/>
    <property type="match status" value="1"/>
</dbReference>
<comment type="pathway">
    <text evidence="2">Porphyrin-containing compound metabolism.</text>
</comment>
<evidence type="ECO:0000313" key="4">
    <source>
        <dbReference type="EMBL" id="KAG9393285.1"/>
    </source>
</evidence>
<evidence type="ECO:0000259" key="3">
    <source>
        <dbReference type="Pfam" id="PF17863"/>
    </source>
</evidence>
<dbReference type="InterPro" id="IPR041628">
    <property type="entry name" value="ChlI/MoxR_AAA_lid"/>
</dbReference>
<gene>
    <name evidence="4" type="ORF">J8273_3418</name>
</gene>
<dbReference type="EC" id="6.6.1.1" evidence="1"/>
<organism evidence="4 5">
    <name type="scientific">Carpediemonas membranifera</name>
    <dbReference type="NCBI Taxonomy" id="201153"/>
    <lineage>
        <taxon>Eukaryota</taxon>
        <taxon>Metamonada</taxon>
        <taxon>Carpediemonas-like organisms</taxon>
        <taxon>Carpediemonas</taxon>
    </lineage>
</organism>
<protein>
    <recommendedName>
        <fullName evidence="1">magnesium chelatase</fullName>
        <ecNumber evidence="1">6.6.1.1</ecNumber>
    </recommendedName>
</protein>
<dbReference type="EMBL" id="JAHDYR010000025">
    <property type="protein sequence ID" value="KAG9393285.1"/>
    <property type="molecule type" value="Genomic_DNA"/>
</dbReference>
<evidence type="ECO:0000256" key="1">
    <source>
        <dbReference type="ARBA" id="ARBA00012825"/>
    </source>
</evidence>
<dbReference type="Proteomes" id="UP000717585">
    <property type="component" value="Unassembled WGS sequence"/>
</dbReference>
<evidence type="ECO:0000313" key="5">
    <source>
        <dbReference type="Proteomes" id="UP000717585"/>
    </source>
</evidence>
<name>A0A8J6AWF1_9EUKA</name>
<keyword evidence="5" id="KW-1185">Reference proteome</keyword>
<proteinExistence type="predicted"/>
<evidence type="ECO:0000256" key="2">
    <source>
        <dbReference type="ARBA" id="ARBA00023444"/>
    </source>
</evidence>
<feature type="domain" description="ChlI/MoxR AAA lid" evidence="3">
    <location>
        <begin position="272"/>
        <end position="315"/>
    </location>
</feature>
<accession>A0A8J6AWF1</accession>
<sequence>MRSQLTERANEHLSAYGLSEFPDYLLTDMLTAVISNSHWLLNVSQIPAAQRSPTVTSILRACNCILPHTIIRVPFSPESENPVKSVFDINRILSIAAEDHGPTYTAQLRVPTFQSSQTPAFDASLVGFRTPRGRKSMVPMTPVVQTTRVQTRKIVIIAEDFDAADVTLQCRVVELLSKMQDDELRCCMIATVGGNNTVRLVRQVRTYILGETVLAHPILTTSLITPSPLLTEDEVAGLSELDAVTVNIDLLAYTRDILNNEALDTRTTPGFPARAAQLIVLGAKALAMLRSRRFVIPMDVQDIAYHVMLPRVERQGVLDVMPSAHGDETRSTRSIDSVVERVVREAIDLAPRGGVKRKQPLLDQRKAKELDVIAKAHMYREQRKEVAAEVNDGVANLNEQFVELNKMLHTTGGLQGLLEADEYENGGKSLFGETLNMFEDDESQDEPEPVAAAPVDSYEARFTALLDEYKALFAAGDAPVRSAVADLLERLTACLDEDKAAGTDVLTSIATEATATREAPSTADAALLALGVRLCPHNAAAIAGAAWALSRAVAKLPSKRAPSGGAWTTVRLLLAGLTGAAVGTSVLIPELATALVVLLARSALADDQRAMLTAALDRVVTVYSAGKPANAGTRFDPTRDVAEFRHLSETEVALRTPVPALPVLVAGAGPAVQQAVERVASTRTPLQWQKAMRGEAVVAMAPTIDQTFGSKAEMDNRTLKKHLRKQEKRVGRQLRQEVVGAALAKEEFQQRRAKLADARWGKAQAAMDADIANSKKMVNLKKKLGLGKKG</sequence>
<dbReference type="GO" id="GO:0016851">
    <property type="term" value="F:magnesium chelatase activity"/>
    <property type="evidence" value="ECO:0007669"/>
    <property type="project" value="UniProtKB-EC"/>
</dbReference>
<dbReference type="Gene3D" id="1.10.8.80">
    <property type="entry name" value="Magnesium chelatase subunit I, C-Terminal domain"/>
    <property type="match status" value="1"/>
</dbReference>
<dbReference type="AlphaFoldDB" id="A0A8J6AWF1"/>